<proteinExistence type="predicted"/>
<sequence length="169" mass="18784">MRKEGDMFSKPTHCCCCFSLRAGSLILATWLTIVCIYDACTKTDTLSGGSVAIRIISMLIPILLAIASIVFLYGTIKRKAKLVYLFSMFIIIITIIKIIEAILVIVYIVSNKDKICANKSSIKCSLSIALKVILELFPTVITLIFSFHFYYVVKEYAYSLKNGTNQGSA</sequence>
<dbReference type="Proteomes" id="UP001165960">
    <property type="component" value="Unassembled WGS sequence"/>
</dbReference>
<evidence type="ECO:0000313" key="1">
    <source>
        <dbReference type="EMBL" id="KAJ9070308.1"/>
    </source>
</evidence>
<evidence type="ECO:0000313" key="2">
    <source>
        <dbReference type="Proteomes" id="UP001165960"/>
    </source>
</evidence>
<dbReference type="EMBL" id="QTSX02003580">
    <property type="protein sequence ID" value="KAJ9070308.1"/>
    <property type="molecule type" value="Genomic_DNA"/>
</dbReference>
<keyword evidence="2" id="KW-1185">Reference proteome</keyword>
<accession>A0ACC2T6T1</accession>
<gene>
    <name evidence="1" type="ORF">DSO57_1009400</name>
</gene>
<comment type="caution">
    <text evidence="1">The sequence shown here is derived from an EMBL/GenBank/DDBJ whole genome shotgun (WGS) entry which is preliminary data.</text>
</comment>
<reference evidence="1" key="1">
    <citation type="submission" date="2022-04" db="EMBL/GenBank/DDBJ databases">
        <title>Genome of the entomopathogenic fungus Entomophthora muscae.</title>
        <authorList>
            <person name="Elya C."/>
            <person name="Lovett B.R."/>
            <person name="Lee E."/>
            <person name="Macias A.M."/>
            <person name="Hajek A.E."/>
            <person name="De Bivort B.L."/>
            <person name="Kasson M.T."/>
            <person name="De Fine Licht H.H."/>
            <person name="Stajich J.E."/>
        </authorList>
    </citation>
    <scope>NUCLEOTIDE SEQUENCE</scope>
    <source>
        <strain evidence="1">Berkeley</strain>
    </source>
</reference>
<organism evidence="1 2">
    <name type="scientific">Entomophthora muscae</name>
    <dbReference type="NCBI Taxonomy" id="34485"/>
    <lineage>
        <taxon>Eukaryota</taxon>
        <taxon>Fungi</taxon>
        <taxon>Fungi incertae sedis</taxon>
        <taxon>Zoopagomycota</taxon>
        <taxon>Entomophthoromycotina</taxon>
        <taxon>Entomophthoromycetes</taxon>
        <taxon>Entomophthorales</taxon>
        <taxon>Entomophthoraceae</taxon>
        <taxon>Entomophthora</taxon>
    </lineage>
</organism>
<protein>
    <submittedName>
        <fullName evidence="1">Uncharacterized protein</fullName>
    </submittedName>
</protein>
<name>A0ACC2T6T1_9FUNG</name>